<gene>
    <name evidence="2" type="ORF">L484_014716</name>
</gene>
<accession>W9R065</accession>
<proteinExistence type="predicted"/>
<evidence type="ECO:0000256" key="1">
    <source>
        <dbReference type="SAM" id="MobiDB-lite"/>
    </source>
</evidence>
<keyword evidence="3" id="KW-1185">Reference proteome</keyword>
<sequence>MEKIGPIDGSARGTAEGEKGTTRPLVSRAEPPSIQSTVMQDVRDQGSAVCDGEARSEYRVWRLEMHMFDGTNPDGFSRLNITSPRIRWWIRW</sequence>
<protein>
    <submittedName>
        <fullName evidence="2">Uncharacterized protein</fullName>
    </submittedName>
</protein>
<dbReference type="Proteomes" id="UP000030645">
    <property type="component" value="Unassembled WGS sequence"/>
</dbReference>
<name>W9R065_9ROSA</name>
<evidence type="ECO:0000313" key="2">
    <source>
        <dbReference type="EMBL" id="EXB31235.1"/>
    </source>
</evidence>
<organism evidence="2 3">
    <name type="scientific">Morus notabilis</name>
    <dbReference type="NCBI Taxonomy" id="981085"/>
    <lineage>
        <taxon>Eukaryota</taxon>
        <taxon>Viridiplantae</taxon>
        <taxon>Streptophyta</taxon>
        <taxon>Embryophyta</taxon>
        <taxon>Tracheophyta</taxon>
        <taxon>Spermatophyta</taxon>
        <taxon>Magnoliopsida</taxon>
        <taxon>eudicotyledons</taxon>
        <taxon>Gunneridae</taxon>
        <taxon>Pentapetalae</taxon>
        <taxon>rosids</taxon>
        <taxon>fabids</taxon>
        <taxon>Rosales</taxon>
        <taxon>Moraceae</taxon>
        <taxon>Moreae</taxon>
        <taxon>Morus</taxon>
    </lineage>
</organism>
<dbReference type="AlphaFoldDB" id="W9R065"/>
<feature type="region of interest" description="Disordered" evidence="1">
    <location>
        <begin position="1"/>
        <end position="34"/>
    </location>
</feature>
<evidence type="ECO:0000313" key="3">
    <source>
        <dbReference type="Proteomes" id="UP000030645"/>
    </source>
</evidence>
<dbReference type="EMBL" id="KE343505">
    <property type="protein sequence ID" value="EXB31235.1"/>
    <property type="molecule type" value="Genomic_DNA"/>
</dbReference>
<reference evidence="3" key="1">
    <citation type="submission" date="2013-01" db="EMBL/GenBank/DDBJ databases">
        <title>Draft Genome Sequence of a Mulberry Tree, Morus notabilis C.K. Schneid.</title>
        <authorList>
            <person name="He N."/>
            <person name="Zhao S."/>
        </authorList>
    </citation>
    <scope>NUCLEOTIDE SEQUENCE</scope>
</reference>